<dbReference type="STRING" id="1547445.LO80_06660"/>
<evidence type="ECO:0000256" key="3">
    <source>
        <dbReference type="PIRSR" id="PIRSR004848-1"/>
    </source>
</evidence>
<keyword evidence="7" id="KW-1185">Reference proteome</keyword>
<name>A0A097EQ23_9GAMM</name>
<dbReference type="KEGG" id="frf:LO80_06660"/>
<dbReference type="SUPFAM" id="SSF51419">
    <property type="entry name" value="PLP-binding barrel"/>
    <property type="match status" value="1"/>
</dbReference>
<dbReference type="HAMAP" id="MF_02087">
    <property type="entry name" value="PLP_homeostasis"/>
    <property type="match status" value="1"/>
</dbReference>
<dbReference type="eggNOG" id="COG0325">
    <property type="taxonomic scope" value="Bacteria"/>
</dbReference>
<comment type="function">
    <text evidence="2">Pyridoxal 5'-phosphate (PLP)-binding protein, which is involved in PLP homeostasis.</text>
</comment>
<evidence type="ECO:0000313" key="7">
    <source>
        <dbReference type="Proteomes" id="UP000029672"/>
    </source>
</evidence>
<dbReference type="HOGENOM" id="CLU_059988_1_3_6"/>
<dbReference type="InterPro" id="IPR029066">
    <property type="entry name" value="PLP-binding_barrel"/>
</dbReference>
<organism evidence="6 7">
    <name type="scientific">Candidatus Francisella endociliophora</name>
    <dbReference type="NCBI Taxonomy" id="653937"/>
    <lineage>
        <taxon>Bacteria</taxon>
        <taxon>Pseudomonadati</taxon>
        <taxon>Pseudomonadota</taxon>
        <taxon>Gammaproteobacteria</taxon>
        <taxon>Thiotrichales</taxon>
        <taxon>Francisellaceae</taxon>
        <taxon>Francisella</taxon>
    </lineage>
</organism>
<feature type="modified residue" description="N6-(pyridoxal phosphate)lysine" evidence="2 3">
    <location>
        <position position="29"/>
    </location>
</feature>
<dbReference type="Proteomes" id="UP000029672">
    <property type="component" value="Chromosome"/>
</dbReference>
<dbReference type="PANTHER" id="PTHR10146:SF14">
    <property type="entry name" value="PYRIDOXAL PHOSPHATE HOMEOSTASIS PROTEIN"/>
    <property type="match status" value="1"/>
</dbReference>
<comment type="cofactor">
    <cofactor evidence="3">
        <name>pyridoxal 5'-phosphate</name>
        <dbReference type="ChEBI" id="CHEBI:597326"/>
    </cofactor>
</comment>
<accession>A0A097EQ23</accession>
<dbReference type="AlphaFoldDB" id="A0A097EQ23"/>
<dbReference type="PROSITE" id="PS01211">
    <property type="entry name" value="UPF0001"/>
    <property type="match status" value="1"/>
</dbReference>
<dbReference type="Gene3D" id="3.20.20.10">
    <property type="entry name" value="Alanine racemase"/>
    <property type="match status" value="1"/>
</dbReference>
<dbReference type="OrthoDB" id="9804072at2"/>
<dbReference type="Pfam" id="PF01168">
    <property type="entry name" value="Ala_racemase_N"/>
    <property type="match status" value="1"/>
</dbReference>
<dbReference type="RefSeq" id="WP_040009787.1">
    <property type="nucleotide sequence ID" value="NZ_CP009574.1"/>
</dbReference>
<evidence type="ECO:0000256" key="4">
    <source>
        <dbReference type="RuleBase" id="RU004514"/>
    </source>
</evidence>
<dbReference type="PANTHER" id="PTHR10146">
    <property type="entry name" value="PROLINE SYNTHETASE CO-TRANSCRIBED BACTERIAL HOMOLOG PROTEIN"/>
    <property type="match status" value="1"/>
</dbReference>
<comment type="similarity">
    <text evidence="2 4">Belongs to the pyridoxal phosphate-binding protein YggS/PROSC family.</text>
</comment>
<feature type="domain" description="Alanine racemase N-terminal" evidence="5">
    <location>
        <begin position="2"/>
        <end position="220"/>
    </location>
</feature>
<proteinExistence type="inferred from homology"/>
<gene>
    <name evidence="6" type="ORF">LO80_06660</name>
</gene>
<evidence type="ECO:0000259" key="5">
    <source>
        <dbReference type="Pfam" id="PF01168"/>
    </source>
</evidence>
<evidence type="ECO:0000256" key="1">
    <source>
        <dbReference type="ARBA" id="ARBA00022898"/>
    </source>
</evidence>
<evidence type="ECO:0000256" key="2">
    <source>
        <dbReference type="HAMAP-Rule" id="MF_02087"/>
    </source>
</evidence>
<dbReference type="PIRSF" id="PIRSF004848">
    <property type="entry name" value="YBL036c_PLPDEIII"/>
    <property type="match status" value="1"/>
</dbReference>
<protein>
    <recommendedName>
        <fullName evidence="2">Pyridoxal phosphate homeostasis protein</fullName>
        <shortName evidence="2">PLP homeostasis protein</shortName>
    </recommendedName>
</protein>
<dbReference type="FunFam" id="3.20.20.10:FF:000018">
    <property type="entry name" value="Pyridoxal phosphate homeostasis protein"/>
    <property type="match status" value="1"/>
</dbReference>
<dbReference type="InterPro" id="IPR001608">
    <property type="entry name" value="Ala_racemase_N"/>
</dbReference>
<sequence length="222" mass="25330">MIDKEFIRNAYEEVAQNIDNKASLLAVSKYQSIEKIKYLASLGQKDFGENYFQELEQKAQELPNLSWHFIGSLQSRKIKHIAKYVDSIQSVEKIEHLEKINKATIQLGKAIDIFLQINIDDDHNKSGFKSTQLDEVIDCINQTKNLEGIKIVGLMCIPAKTSTPQKSFEKMKSFFDEVNSKVSKEYQLEKLSMGMSSDYKLAIRYGSTTVRIGSSLFGQRQS</sequence>
<dbReference type="InterPro" id="IPR011078">
    <property type="entry name" value="PyrdxlP_homeostasis"/>
</dbReference>
<evidence type="ECO:0000313" key="6">
    <source>
        <dbReference type="EMBL" id="AIT09674.1"/>
    </source>
</evidence>
<keyword evidence="1 2" id="KW-0663">Pyridoxal phosphate</keyword>
<dbReference type="NCBIfam" id="TIGR00044">
    <property type="entry name" value="YggS family pyridoxal phosphate-dependent enzyme"/>
    <property type="match status" value="1"/>
</dbReference>
<dbReference type="GO" id="GO:0030170">
    <property type="term" value="F:pyridoxal phosphate binding"/>
    <property type="evidence" value="ECO:0007669"/>
    <property type="project" value="UniProtKB-UniRule"/>
</dbReference>
<dbReference type="CDD" id="cd00635">
    <property type="entry name" value="PLPDE_III_YBL036c_like"/>
    <property type="match status" value="1"/>
</dbReference>
<reference evidence="6 7" key="1">
    <citation type="submission" date="2014-10" db="EMBL/GenBank/DDBJ databases">
        <title>Whole genome sequence of Francisella endociliophora strain FSC1006, isolated from a laboratory culture of the marine ciliate Euplotes raikovi.</title>
        <authorList>
            <person name="Granberg M."/>
            <person name="Backman S."/>
            <person name="Lundmark E."/>
            <person name="Nilsson E."/>
            <person name="Karlsson E."/>
            <person name="Thelaus J."/>
            <person name="Ohrman C."/>
            <person name="Larkeryd A."/>
            <person name="Stenberg P."/>
        </authorList>
    </citation>
    <scope>NUCLEOTIDE SEQUENCE [LARGE SCALE GENOMIC DNA]</scope>
    <source>
        <strain evidence="6 7">FSC1006</strain>
    </source>
</reference>
<dbReference type="EMBL" id="CP009574">
    <property type="protein sequence ID" value="AIT09674.1"/>
    <property type="molecule type" value="Genomic_DNA"/>
</dbReference>